<evidence type="ECO:0000256" key="4">
    <source>
        <dbReference type="ARBA" id="ARBA00022729"/>
    </source>
</evidence>
<evidence type="ECO:0000256" key="5">
    <source>
        <dbReference type="ARBA" id="ARBA00022960"/>
    </source>
</evidence>
<keyword evidence="7" id="KW-0472">Membrane</keyword>
<evidence type="ECO:0000256" key="10">
    <source>
        <dbReference type="ARBA" id="ARBA00023315"/>
    </source>
</evidence>
<dbReference type="Pfam" id="PF17964">
    <property type="entry name" value="Big_10"/>
    <property type="match status" value="1"/>
</dbReference>
<keyword evidence="11 13" id="KW-0961">Cell wall biogenesis/degradation</keyword>
<dbReference type="SUPFAM" id="SSF141523">
    <property type="entry name" value="L,D-transpeptidase catalytic domain-like"/>
    <property type="match status" value="1"/>
</dbReference>
<dbReference type="FunFam" id="2.40.440.10:FF:000005">
    <property type="entry name" value="L,D-transpeptidase 2"/>
    <property type="match status" value="1"/>
</dbReference>
<dbReference type="PANTHER" id="PTHR30582">
    <property type="entry name" value="L,D-TRANSPEPTIDASE"/>
    <property type="match status" value="1"/>
</dbReference>
<organism evidence="16 17">
    <name type="scientific">Streptomyces cinnamoneus</name>
    <name type="common">Streptoverticillium cinnamoneum</name>
    <dbReference type="NCBI Taxonomy" id="53446"/>
    <lineage>
        <taxon>Bacteria</taxon>
        <taxon>Bacillati</taxon>
        <taxon>Actinomycetota</taxon>
        <taxon>Actinomycetes</taxon>
        <taxon>Kitasatosporales</taxon>
        <taxon>Streptomycetaceae</taxon>
        <taxon>Streptomyces</taxon>
        <taxon>Streptomyces cinnamoneus group</taxon>
    </lineage>
</organism>
<accession>A0A918TIE4</accession>
<dbReference type="Gene3D" id="2.40.440.10">
    <property type="entry name" value="L,D-transpeptidase catalytic domain-like"/>
    <property type="match status" value="1"/>
</dbReference>
<dbReference type="InterPro" id="IPR038063">
    <property type="entry name" value="Transpep_catalytic_dom"/>
</dbReference>
<evidence type="ECO:0000256" key="7">
    <source>
        <dbReference type="ARBA" id="ARBA00023136"/>
    </source>
</evidence>
<dbReference type="Proteomes" id="UP000646244">
    <property type="component" value="Unassembled WGS sequence"/>
</dbReference>
<keyword evidence="5 13" id="KW-0133">Cell shape</keyword>
<dbReference type="PANTHER" id="PTHR30582:SF2">
    <property type="entry name" value="L,D-TRANSPEPTIDASE YCIB-RELATED"/>
    <property type="match status" value="1"/>
</dbReference>
<dbReference type="EMBL" id="BMVB01000007">
    <property type="protein sequence ID" value="GHC49015.1"/>
    <property type="molecule type" value="Genomic_DNA"/>
</dbReference>
<keyword evidence="8" id="KW-0564">Palmitate</keyword>
<evidence type="ECO:0000256" key="11">
    <source>
        <dbReference type="ARBA" id="ARBA00023316"/>
    </source>
</evidence>
<dbReference type="GO" id="GO:0071972">
    <property type="term" value="F:peptidoglycan L,D-transpeptidase activity"/>
    <property type="evidence" value="ECO:0007669"/>
    <property type="project" value="TreeGrafter"/>
</dbReference>
<evidence type="ECO:0000256" key="13">
    <source>
        <dbReference type="PROSITE-ProRule" id="PRU01373"/>
    </source>
</evidence>
<dbReference type="GO" id="GO:0071555">
    <property type="term" value="P:cell wall organization"/>
    <property type="evidence" value="ECO:0007669"/>
    <property type="project" value="UniProtKB-UniRule"/>
</dbReference>
<evidence type="ECO:0000313" key="17">
    <source>
        <dbReference type="Proteomes" id="UP000646244"/>
    </source>
</evidence>
<keyword evidence="3" id="KW-0808">Transferase</keyword>
<dbReference type="RefSeq" id="WP_190109885.1">
    <property type="nucleotide sequence ID" value="NZ_BMVB01000007.1"/>
</dbReference>
<reference evidence="16" key="1">
    <citation type="journal article" date="2014" name="Int. J. Syst. Evol. Microbiol.">
        <title>Complete genome sequence of Corynebacterium casei LMG S-19264T (=DSM 44701T), isolated from a smear-ripened cheese.</title>
        <authorList>
            <consortium name="US DOE Joint Genome Institute (JGI-PGF)"/>
            <person name="Walter F."/>
            <person name="Albersmeier A."/>
            <person name="Kalinowski J."/>
            <person name="Ruckert C."/>
        </authorList>
    </citation>
    <scope>NUCLEOTIDE SEQUENCE</scope>
    <source>
        <strain evidence="16">JCM 4633</strain>
    </source>
</reference>
<keyword evidence="6 13" id="KW-0573">Peptidoglycan synthesis</keyword>
<keyword evidence="2" id="KW-1003">Cell membrane</keyword>
<dbReference type="GO" id="GO:0016746">
    <property type="term" value="F:acyltransferase activity"/>
    <property type="evidence" value="ECO:0007669"/>
    <property type="project" value="UniProtKB-KW"/>
</dbReference>
<evidence type="ECO:0000256" key="3">
    <source>
        <dbReference type="ARBA" id="ARBA00022679"/>
    </source>
</evidence>
<evidence type="ECO:0000256" key="12">
    <source>
        <dbReference type="ARBA" id="ARBA00060592"/>
    </source>
</evidence>
<keyword evidence="9 16" id="KW-0449">Lipoprotein</keyword>
<feature type="active site" description="Proton donor/acceptor" evidence="13">
    <location>
        <position position="323"/>
    </location>
</feature>
<dbReference type="Gene3D" id="2.60.40.3780">
    <property type="match status" value="1"/>
</dbReference>
<evidence type="ECO:0000256" key="9">
    <source>
        <dbReference type="ARBA" id="ARBA00023288"/>
    </source>
</evidence>
<comment type="caution">
    <text evidence="16">The sequence shown here is derived from an EMBL/GenBank/DDBJ whole genome shotgun (WGS) entry which is preliminary data.</text>
</comment>
<dbReference type="PROSITE" id="PS52029">
    <property type="entry name" value="LD_TPASE"/>
    <property type="match status" value="1"/>
</dbReference>
<keyword evidence="4 14" id="KW-0732">Signal</keyword>
<evidence type="ECO:0000256" key="6">
    <source>
        <dbReference type="ARBA" id="ARBA00022984"/>
    </source>
</evidence>
<dbReference type="InterPro" id="IPR005490">
    <property type="entry name" value="LD_TPept_cat_dom"/>
</dbReference>
<feature type="signal peptide" evidence="14">
    <location>
        <begin position="1"/>
        <end position="27"/>
    </location>
</feature>
<evidence type="ECO:0000256" key="2">
    <source>
        <dbReference type="ARBA" id="ARBA00022475"/>
    </source>
</evidence>
<feature type="domain" description="L,D-TPase catalytic" evidence="15">
    <location>
        <begin position="243"/>
        <end position="373"/>
    </location>
</feature>
<reference evidence="16" key="2">
    <citation type="submission" date="2020-09" db="EMBL/GenBank/DDBJ databases">
        <authorList>
            <person name="Sun Q."/>
            <person name="Ohkuma M."/>
        </authorList>
    </citation>
    <scope>NUCLEOTIDE SEQUENCE</scope>
    <source>
        <strain evidence="16">JCM 4633</strain>
    </source>
</reference>
<dbReference type="AlphaFoldDB" id="A0A918TIE4"/>
<dbReference type="PROSITE" id="PS51257">
    <property type="entry name" value="PROKAR_LIPOPROTEIN"/>
    <property type="match status" value="1"/>
</dbReference>
<comment type="pathway">
    <text evidence="1 13">Cell wall biogenesis; peptidoglycan biosynthesis.</text>
</comment>
<evidence type="ECO:0000256" key="1">
    <source>
        <dbReference type="ARBA" id="ARBA00004752"/>
    </source>
</evidence>
<dbReference type="InterPro" id="IPR050979">
    <property type="entry name" value="LD-transpeptidase"/>
</dbReference>
<dbReference type="CDD" id="cd13432">
    <property type="entry name" value="LDT_IgD_like_2"/>
    <property type="match status" value="1"/>
</dbReference>
<evidence type="ECO:0000313" key="16">
    <source>
        <dbReference type="EMBL" id="GHC49015.1"/>
    </source>
</evidence>
<keyword evidence="10" id="KW-0012">Acyltransferase</keyword>
<feature type="chain" id="PRO_5037162798" evidence="14">
    <location>
        <begin position="28"/>
        <end position="403"/>
    </location>
</feature>
<dbReference type="InterPro" id="IPR041280">
    <property type="entry name" value="Big_10"/>
</dbReference>
<sequence length="403" mass="43445">MTLALTRAVRGLALTALLAALAGCATVAPRTTLTDDARPVSASELIHVSPRDRAGGVPPTERLEVRAPQGRLERVRVTELREGVPHTVEGRISSDAHSWRPAAAGPLDLGARYAVDVVARDASGRRTVRHTDFATYVPEHRVIGHFTPEPQTTVGTGMIVSFGFSRPVTDRAAVERAIRVTARPATEIAGHWFGPMRLDFRPRTYWRPGTRVTMELRLRDVRAAEGVYGVQRKTVGFTVGRSQFSRVDAAGHTMDVVRDGRPLASLPITAGGNGNDTYNGKMVISEKHPMTRMNGDTVGFGGEYDISDVPHAMRLTGSGTFLHGNYWAAPDAFGALNTSHGCIGLPDERGGSPKSPAGWFYDQSLVGDVVEVVGSRERVVAPDNGLGGWNLSWQQWRAGSALG</sequence>
<evidence type="ECO:0000256" key="8">
    <source>
        <dbReference type="ARBA" id="ARBA00023139"/>
    </source>
</evidence>
<dbReference type="Pfam" id="PF03734">
    <property type="entry name" value="YkuD"/>
    <property type="match status" value="1"/>
</dbReference>
<dbReference type="GO" id="GO:0008360">
    <property type="term" value="P:regulation of cell shape"/>
    <property type="evidence" value="ECO:0007669"/>
    <property type="project" value="UniProtKB-UniRule"/>
</dbReference>
<dbReference type="CDD" id="cd16913">
    <property type="entry name" value="YkuD_like"/>
    <property type="match status" value="1"/>
</dbReference>
<protein>
    <submittedName>
        <fullName evidence="16">Lipoprotein</fullName>
    </submittedName>
</protein>
<evidence type="ECO:0000256" key="14">
    <source>
        <dbReference type="SAM" id="SignalP"/>
    </source>
</evidence>
<comment type="pathway">
    <text evidence="12">Glycan biosynthesis.</text>
</comment>
<feature type="active site" description="Nucleophile" evidence="13">
    <location>
        <position position="342"/>
    </location>
</feature>
<proteinExistence type="predicted"/>
<dbReference type="GO" id="GO:0005576">
    <property type="term" value="C:extracellular region"/>
    <property type="evidence" value="ECO:0007669"/>
    <property type="project" value="TreeGrafter"/>
</dbReference>
<gene>
    <name evidence="16" type="ORF">GCM10010507_25850</name>
</gene>
<dbReference type="Gene3D" id="2.60.40.3710">
    <property type="match status" value="1"/>
</dbReference>
<dbReference type="GO" id="GO:0018104">
    <property type="term" value="P:peptidoglycan-protein cross-linking"/>
    <property type="evidence" value="ECO:0007669"/>
    <property type="project" value="TreeGrafter"/>
</dbReference>
<name>A0A918TIE4_STRCJ</name>
<evidence type="ECO:0000259" key="15">
    <source>
        <dbReference type="PROSITE" id="PS52029"/>
    </source>
</evidence>